<dbReference type="AlphaFoldDB" id="A0A0M3INP5"/>
<keyword evidence="2" id="KW-1185">Reference proteome</keyword>
<feature type="region of interest" description="Disordered" evidence="1">
    <location>
        <begin position="1"/>
        <end position="22"/>
    </location>
</feature>
<dbReference type="WBParaSite" id="ALUE_0002037301-mRNA-1">
    <property type="protein sequence ID" value="ALUE_0002037301-mRNA-1"/>
    <property type="gene ID" value="ALUE_0002037301"/>
</dbReference>
<evidence type="ECO:0000313" key="2">
    <source>
        <dbReference type="Proteomes" id="UP000036681"/>
    </source>
</evidence>
<proteinExistence type="predicted"/>
<sequence length="75" mass="8601">MMDKRFGETDDDGEGASQKAWEGRSGDIRNAWNILFQGYLYSRSVPSRLVTRRTTEVGISKLVRVKVEERIYCNG</sequence>
<organism evidence="2 3">
    <name type="scientific">Ascaris lumbricoides</name>
    <name type="common">Giant roundworm</name>
    <dbReference type="NCBI Taxonomy" id="6252"/>
    <lineage>
        <taxon>Eukaryota</taxon>
        <taxon>Metazoa</taxon>
        <taxon>Ecdysozoa</taxon>
        <taxon>Nematoda</taxon>
        <taxon>Chromadorea</taxon>
        <taxon>Rhabditida</taxon>
        <taxon>Spirurina</taxon>
        <taxon>Ascaridomorpha</taxon>
        <taxon>Ascaridoidea</taxon>
        <taxon>Ascarididae</taxon>
        <taxon>Ascaris</taxon>
    </lineage>
</organism>
<evidence type="ECO:0000313" key="3">
    <source>
        <dbReference type="WBParaSite" id="ALUE_0002037301-mRNA-1"/>
    </source>
</evidence>
<accession>A0A0M3INP5</accession>
<reference evidence="3" key="1">
    <citation type="submission" date="2017-02" db="UniProtKB">
        <authorList>
            <consortium name="WormBaseParasite"/>
        </authorList>
    </citation>
    <scope>IDENTIFICATION</scope>
</reference>
<dbReference type="Proteomes" id="UP000036681">
    <property type="component" value="Unplaced"/>
</dbReference>
<evidence type="ECO:0000256" key="1">
    <source>
        <dbReference type="SAM" id="MobiDB-lite"/>
    </source>
</evidence>
<protein>
    <submittedName>
        <fullName evidence="3">Uncharacterized protein</fullName>
    </submittedName>
</protein>
<name>A0A0M3INP5_ASCLU</name>